<dbReference type="SMART" id="SM00421">
    <property type="entry name" value="HTH_LUXR"/>
    <property type="match status" value="1"/>
</dbReference>
<dbReference type="InterPro" id="IPR000792">
    <property type="entry name" value="Tscrpt_reg_LuxR_C"/>
</dbReference>
<dbReference type="PRINTS" id="PR00038">
    <property type="entry name" value="HTHLUXR"/>
</dbReference>
<dbReference type="SUPFAM" id="SSF75516">
    <property type="entry name" value="Pheromone-binding domain of LuxR-like quorum-sensing transcription factors"/>
    <property type="match status" value="1"/>
</dbReference>
<evidence type="ECO:0000313" key="6">
    <source>
        <dbReference type="Proteomes" id="UP001596241"/>
    </source>
</evidence>
<dbReference type="RefSeq" id="WP_345087720.1">
    <property type="nucleotide sequence ID" value="NZ_BAAAWG010000013.1"/>
</dbReference>
<dbReference type="Gene3D" id="3.30.450.80">
    <property type="entry name" value="Transcription factor LuxR-like, autoinducer-binding domain"/>
    <property type="match status" value="1"/>
</dbReference>
<evidence type="ECO:0000256" key="2">
    <source>
        <dbReference type="ARBA" id="ARBA00023125"/>
    </source>
</evidence>
<dbReference type="Gene3D" id="1.10.10.10">
    <property type="entry name" value="Winged helix-like DNA-binding domain superfamily/Winged helix DNA-binding domain"/>
    <property type="match status" value="1"/>
</dbReference>
<keyword evidence="2" id="KW-0238">DNA-binding</keyword>
<organism evidence="5 6">
    <name type="scientific">Streptomyces ramulosus</name>
    <dbReference type="NCBI Taxonomy" id="47762"/>
    <lineage>
        <taxon>Bacteria</taxon>
        <taxon>Bacillati</taxon>
        <taxon>Actinomycetota</taxon>
        <taxon>Actinomycetes</taxon>
        <taxon>Kitasatosporales</taxon>
        <taxon>Streptomycetaceae</taxon>
        <taxon>Streptomyces</taxon>
    </lineage>
</organism>
<dbReference type="PROSITE" id="PS50043">
    <property type="entry name" value="HTH_LUXR_2"/>
    <property type="match status" value="1"/>
</dbReference>
<proteinExistence type="predicted"/>
<dbReference type="EMBL" id="JBHSPW010000002">
    <property type="protein sequence ID" value="MFC5892403.1"/>
    <property type="molecule type" value="Genomic_DNA"/>
</dbReference>
<dbReference type="InterPro" id="IPR036388">
    <property type="entry name" value="WH-like_DNA-bd_sf"/>
</dbReference>
<dbReference type="Pfam" id="PF00196">
    <property type="entry name" value="GerE"/>
    <property type="match status" value="1"/>
</dbReference>
<reference evidence="6" key="1">
    <citation type="journal article" date="2019" name="Int. J. Syst. Evol. Microbiol.">
        <title>The Global Catalogue of Microorganisms (GCM) 10K type strain sequencing project: providing services to taxonomists for standard genome sequencing and annotation.</title>
        <authorList>
            <consortium name="The Broad Institute Genomics Platform"/>
            <consortium name="The Broad Institute Genome Sequencing Center for Infectious Disease"/>
            <person name="Wu L."/>
            <person name="Ma J."/>
        </authorList>
    </citation>
    <scope>NUCLEOTIDE SEQUENCE [LARGE SCALE GENOMIC DNA]</scope>
    <source>
        <strain evidence="6">CGMCC 1.15809</strain>
    </source>
</reference>
<dbReference type="Proteomes" id="UP001596241">
    <property type="component" value="Unassembled WGS sequence"/>
</dbReference>
<evidence type="ECO:0000256" key="1">
    <source>
        <dbReference type="ARBA" id="ARBA00023015"/>
    </source>
</evidence>
<dbReference type="PANTHER" id="PTHR44688:SF16">
    <property type="entry name" value="DNA-BINDING TRANSCRIPTIONAL ACTIVATOR DEVR_DOSR"/>
    <property type="match status" value="1"/>
</dbReference>
<dbReference type="InterPro" id="IPR036693">
    <property type="entry name" value="TF_LuxR_autoind-bd_dom_sf"/>
</dbReference>
<keyword evidence="1" id="KW-0805">Transcription regulation</keyword>
<dbReference type="InterPro" id="IPR005143">
    <property type="entry name" value="TF_LuxR_autoind-bd_dom"/>
</dbReference>
<comment type="caution">
    <text evidence="5">The sequence shown here is derived from an EMBL/GenBank/DDBJ whole genome shotgun (WGS) entry which is preliminary data.</text>
</comment>
<dbReference type="PROSITE" id="PS00622">
    <property type="entry name" value="HTH_LUXR_1"/>
    <property type="match status" value="1"/>
</dbReference>
<keyword evidence="6" id="KW-1185">Reference proteome</keyword>
<gene>
    <name evidence="5" type="ORF">ACFP3M_06170</name>
</gene>
<dbReference type="SUPFAM" id="SSF46894">
    <property type="entry name" value="C-terminal effector domain of the bipartite response regulators"/>
    <property type="match status" value="1"/>
</dbReference>
<sequence length="327" mass="35427">MAADVQWWVRLAGEIRAAGRGEMPVDAPLRSVRDTLGFDCAALVTSRLPHPGGATHTAVANLGYPAETLAYITATYSRTCPVHQLALRRGTHLRFADVPFDIRETRTYRDAILPNDFREGLTLPLPPPAAGAPNPGFLAMSSRHATPLDDASCLALTMLSHDLAALLDPGAEADDTAAEVVLWVSQDLVEIRTGDLGRVPLTRTELHLAVQAAVAATADRTGFHHRAADGNWWRIDAVRRADAVLLRIGRTATPGRLTSRELDVVGLVARGWPNERISQALGITVRTVRSHIESSLLKLGCPNRTALARTAFEHQLDTLRALHAATR</sequence>
<evidence type="ECO:0000256" key="3">
    <source>
        <dbReference type="ARBA" id="ARBA00023163"/>
    </source>
</evidence>
<evidence type="ECO:0000259" key="4">
    <source>
        <dbReference type="PROSITE" id="PS50043"/>
    </source>
</evidence>
<name>A0ABW1FHR0_9ACTN</name>
<evidence type="ECO:0000313" key="5">
    <source>
        <dbReference type="EMBL" id="MFC5892403.1"/>
    </source>
</evidence>
<dbReference type="Pfam" id="PF03472">
    <property type="entry name" value="Autoind_bind"/>
    <property type="match status" value="1"/>
</dbReference>
<dbReference type="PANTHER" id="PTHR44688">
    <property type="entry name" value="DNA-BINDING TRANSCRIPTIONAL ACTIVATOR DEVR_DOSR"/>
    <property type="match status" value="1"/>
</dbReference>
<accession>A0ABW1FHR0</accession>
<feature type="domain" description="HTH luxR-type" evidence="4">
    <location>
        <begin position="250"/>
        <end position="315"/>
    </location>
</feature>
<dbReference type="InterPro" id="IPR016032">
    <property type="entry name" value="Sig_transdc_resp-reg_C-effctor"/>
</dbReference>
<protein>
    <submittedName>
        <fullName evidence="5">Response regulator transcription factor</fullName>
    </submittedName>
</protein>
<dbReference type="CDD" id="cd06170">
    <property type="entry name" value="LuxR_C_like"/>
    <property type="match status" value="1"/>
</dbReference>
<keyword evidence="3" id="KW-0804">Transcription</keyword>